<sequence length="45" mass="4849">MDVDEGESVDVSVSVSGSLTTDRADWLAHALRLAADHLDVLRRAV</sequence>
<dbReference type="Proteomes" id="UP000008693">
    <property type="component" value="Chromosome"/>
</dbReference>
<dbReference type="EMBL" id="CP001750">
    <property type="protein sequence ID" value="ADB09245.1"/>
    <property type="molecule type" value="Genomic_DNA"/>
</dbReference>
<evidence type="ECO:0000313" key="2">
    <source>
        <dbReference type="Proteomes" id="UP000008693"/>
    </source>
</evidence>
<accession>D2Q8V9</accession>
<name>D2Q8V9_BIFDB</name>
<keyword evidence="2" id="KW-1185">Reference proteome</keyword>
<reference evidence="1 2" key="1">
    <citation type="journal article" date="2009" name="PLoS Genet.">
        <title>The Bifidobacterium dentium Bd1 genome sequence reflects its genetic adaptation to the human oral cavity.</title>
        <authorList>
            <person name="Ventura M."/>
            <person name="Turroni F."/>
            <person name="Zomer A."/>
            <person name="Foroni E."/>
            <person name="Giubellini V."/>
            <person name="Bottacini F."/>
            <person name="Canchaya C."/>
            <person name="Claesson M.J."/>
            <person name="He F."/>
            <person name="Mantzourani M."/>
            <person name="Mulas L."/>
            <person name="Ferrarini A."/>
            <person name="Gao B."/>
            <person name="Delledonne M."/>
            <person name="Henrissat B."/>
            <person name="Coutinho P."/>
            <person name="Oggioni M."/>
            <person name="Gupta R.S."/>
            <person name="Zhang Z."/>
            <person name="Beighton D."/>
            <person name="Fitzgerald G.F."/>
            <person name="O'Toole P.W."/>
            <person name="van Sinderen D."/>
        </authorList>
    </citation>
    <scope>NUCLEOTIDE SEQUENCE [LARGE SCALE GENOMIC DNA]</scope>
    <source>
        <strain evidence="2">ATCC 27534 / DSM 20436 / JCM 1195 / Bd1</strain>
    </source>
</reference>
<evidence type="ECO:0000313" key="1">
    <source>
        <dbReference type="EMBL" id="ADB09245.1"/>
    </source>
</evidence>
<protein>
    <submittedName>
        <fullName evidence="1">Uncharacterized protein</fullName>
    </submittedName>
</protein>
<dbReference type="AlphaFoldDB" id="D2Q8V9"/>
<dbReference type="KEGG" id="bde:BDP_0578"/>
<dbReference type="HOGENOM" id="CLU_3196657_0_0_11"/>
<proteinExistence type="predicted"/>
<gene>
    <name evidence="1" type="ordered locus">BDP_0578</name>
</gene>
<organism evidence="1 2">
    <name type="scientific">Bifidobacterium dentium (strain ATCC 27534 / DSM 20436 / JCM 1195 / Bd1)</name>
    <dbReference type="NCBI Taxonomy" id="401473"/>
    <lineage>
        <taxon>Bacteria</taxon>
        <taxon>Bacillati</taxon>
        <taxon>Actinomycetota</taxon>
        <taxon>Actinomycetes</taxon>
        <taxon>Bifidobacteriales</taxon>
        <taxon>Bifidobacteriaceae</taxon>
        <taxon>Bifidobacterium</taxon>
    </lineage>
</organism>